<feature type="compositionally biased region" description="Basic and acidic residues" evidence="1">
    <location>
        <begin position="303"/>
        <end position="334"/>
    </location>
</feature>
<evidence type="ECO:0000313" key="4">
    <source>
        <dbReference type="Proteomes" id="UP000236664"/>
    </source>
</evidence>
<dbReference type="OrthoDB" id="5106932at2759"/>
<organism evidence="3 4">
    <name type="scientific">Gibberella nygamai</name>
    <name type="common">Bean root rot disease fungus</name>
    <name type="synonym">Fusarium nygamai</name>
    <dbReference type="NCBI Taxonomy" id="42673"/>
    <lineage>
        <taxon>Eukaryota</taxon>
        <taxon>Fungi</taxon>
        <taxon>Dikarya</taxon>
        <taxon>Ascomycota</taxon>
        <taxon>Pezizomycotina</taxon>
        <taxon>Sordariomycetes</taxon>
        <taxon>Hypocreomycetidae</taxon>
        <taxon>Hypocreales</taxon>
        <taxon>Nectriaceae</taxon>
        <taxon>Fusarium</taxon>
        <taxon>Fusarium fujikuroi species complex</taxon>
    </lineage>
</organism>
<feature type="region of interest" description="Disordered" evidence="1">
    <location>
        <begin position="457"/>
        <end position="491"/>
    </location>
</feature>
<feature type="compositionally biased region" description="Basic and acidic residues" evidence="1">
    <location>
        <begin position="457"/>
        <end position="468"/>
    </location>
</feature>
<feature type="compositionally biased region" description="Polar residues" evidence="1">
    <location>
        <begin position="405"/>
        <end position="418"/>
    </location>
</feature>
<feature type="transmembrane region" description="Helical" evidence="2">
    <location>
        <begin position="273"/>
        <end position="294"/>
    </location>
</feature>
<evidence type="ECO:0000256" key="1">
    <source>
        <dbReference type="SAM" id="MobiDB-lite"/>
    </source>
</evidence>
<keyword evidence="2" id="KW-1133">Transmembrane helix</keyword>
<comment type="caution">
    <text evidence="3">The sequence shown here is derived from an EMBL/GenBank/DDBJ whole genome shotgun (WGS) entry which is preliminary data.</text>
</comment>
<dbReference type="Gene3D" id="1.20.58.340">
    <property type="entry name" value="Magnesium transport protein CorA, transmembrane region"/>
    <property type="match status" value="1"/>
</dbReference>
<evidence type="ECO:0000313" key="3">
    <source>
        <dbReference type="EMBL" id="PNP60642.1"/>
    </source>
</evidence>
<dbReference type="PROSITE" id="PS51257">
    <property type="entry name" value="PROKAR_LIPOPROTEIN"/>
    <property type="match status" value="1"/>
</dbReference>
<keyword evidence="4" id="KW-1185">Reference proteome</keyword>
<feature type="region of interest" description="Disordered" evidence="1">
    <location>
        <begin position="359"/>
        <end position="418"/>
    </location>
</feature>
<keyword evidence="2" id="KW-0472">Membrane</keyword>
<dbReference type="AlphaFoldDB" id="A0A2K0US81"/>
<protein>
    <submittedName>
        <fullName evidence="3">Uncharacterized protein</fullName>
    </submittedName>
</protein>
<reference evidence="3 4" key="1">
    <citation type="submission" date="2017-06" db="EMBL/GenBank/DDBJ databases">
        <title>Genome of Fusarium nygamai isolate CS10214.</title>
        <authorList>
            <person name="Gardiner D.M."/>
            <person name="Obanor F."/>
            <person name="Kazan K."/>
        </authorList>
    </citation>
    <scope>NUCLEOTIDE SEQUENCE [LARGE SCALE GENOMIC DNA]</scope>
    <source>
        <strain evidence="3 4">CS10214</strain>
    </source>
</reference>
<proteinExistence type="predicted"/>
<evidence type="ECO:0000256" key="2">
    <source>
        <dbReference type="SAM" id="Phobius"/>
    </source>
</evidence>
<accession>A0A2K0US81</accession>
<dbReference type="Proteomes" id="UP000236664">
    <property type="component" value="Unassembled WGS sequence"/>
</dbReference>
<gene>
    <name evidence="3" type="ORF">FNYG_14626</name>
</gene>
<name>A0A2K0US81_GIBNY</name>
<dbReference type="EMBL" id="MTQA01000364">
    <property type="protein sequence ID" value="PNP60642.1"/>
    <property type="molecule type" value="Genomic_DNA"/>
</dbReference>
<keyword evidence="2" id="KW-0812">Transmembrane</keyword>
<feature type="region of interest" description="Disordered" evidence="1">
    <location>
        <begin position="303"/>
        <end position="341"/>
    </location>
</feature>
<sequence length="521" mass="56796">MRRPNWGVLRINLALSLSYNPNTGTTQGFLLGCSDFQLMYIRQQLTQLASLASHPALIPTLISCYVCSLLENSVSDLWSKLLKVEWESGQTGIQMHDALGRWPASENKDYTALTKDALGIAQLATTRQSSADTLIQSIDSVQECLKYVNSVAPPQRKDAVNSASTAIEEQLRLATENAKELLSRSQFIKERTQTQITAIYNLIAQNDSLTNRGLAVDSHAMAVASRRDSSAMKAIGLLTMVFLPATFIATLFAMPIFQWNAEPGTSVVSDRFWVYWAVTLPLTAIVVLVWLAWLRLTTRNRPAPRDKAGKTRFGDSRPKIDNFDLETQAHRHDPSTYSRGILKMRHDCPTAMREGVAPRKCISGNDVSRRASSSSQCTKAKAKGVEPQHCRPPPRSQAAEPQGNAKANGSPNSESSVAESFGNLKVEFRTGLSESEQRAILEEIRDVKAFFKEGTVEADDGRGGRVPRDAGTGDPCGDTRGPADRVGGADGGWEEFDVHVAGVLPPGWGDDHGDAVGGVGE</sequence>
<feature type="transmembrane region" description="Helical" evidence="2">
    <location>
        <begin position="234"/>
        <end position="253"/>
    </location>
</feature>